<organism evidence="2">
    <name type="scientific">viral metagenome</name>
    <dbReference type="NCBI Taxonomy" id="1070528"/>
    <lineage>
        <taxon>unclassified sequences</taxon>
        <taxon>metagenomes</taxon>
        <taxon>organismal metagenomes</taxon>
    </lineage>
</organism>
<evidence type="ECO:0000256" key="1">
    <source>
        <dbReference type="SAM" id="MobiDB-lite"/>
    </source>
</evidence>
<proteinExistence type="predicted"/>
<protein>
    <submittedName>
        <fullName evidence="2">Uncharacterized protein</fullName>
    </submittedName>
</protein>
<dbReference type="EMBL" id="MT142146">
    <property type="protein sequence ID" value="QJA75185.1"/>
    <property type="molecule type" value="Genomic_DNA"/>
</dbReference>
<sequence>MSDSFVKKNDVRSADFPGDDANLPGYNENPTPGLVVNMDANGPELLSGAIHRLNNAADLMWLVLDRANGTGDDHLEGGIVAMGRMCNEALQLCEVLMGRLEPIKRPVQTGKAGKVPR</sequence>
<feature type="region of interest" description="Disordered" evidence="1">
    <location>
        <begin position="1"/>
        <end position="30"/>
    </location>
</feature>
<reference evidence="2" key="1">
    <citation type="submission" date="2020-03" db="EMBL/GenBank/DDBJ databases">
        <title>The deep terrestrial virosphere.</title>
        <authorList>
            <person name="Holmfeldt K."/>
            <person name="Nilsson E."/>
            <person name="Simone D."/>
            <person name="Lopez-Fernandez M."/>
            <person name="Wu X."/>
            <person name="de Brujin I."/>
            <person name="Lundin D."/>
            <person name="Andersson A."/>
            <person name="Bertilsson S."/>
            <person name="Dopson M."/>
        </authorList>
    </citation>
    <scope>NUCLEOTIDE SEQUENCE</scope>
    <source>
        <strain evidence="2">MM415A01860</strain>
    </source>
</reference>
<feature type="compositionally biased region" description="Basic and acidic residues" evidence="1">
    <location>
        <begin position="1"/>
        <end position="13"/>
    </location>
</feature>
<name>A0A6M3K343_9ZZZZ</name>
<accession>A0A6M3K343</accession>
<dbReference type="AlphaFoldDB" id="A0A6M3K343"/>
<evidence type="ECO:0000313" key="2">
    <source>
        <dbReference type="EMBL" id="QJA75185.1"/>
    </source>
</evidence>
<gene>
    <name evidence="2" type="ORF">MM415A01860_0007</name>
</gene>